<keyword evidence="3" id="KW-1185">Reference proteome</keyword>
<dbReference type="RefSeq" id="WP_129922044.1">
    <property type="nucleotide sequence ID" value="NZ_SEWE01000035.1"/>
</dbReference>
<dbReference type="Gene3D" id="3.40.50.1110">
    <property type="entry name" value="SGNH hydrolase"/>
    <property type="match status" value="1"/>
</dbReference>
<reference evidence="2 3" key="1">
    <citation type="submission" date="2019-02" db="EMBL/GenBank/DDBJ databases">
        <title>Bacterial novel species isolated from soil.</title>
        <authorList>
            <person name="Jung H.-Y."/>
        </authorList>
    </citation>
    <scope>NUCLEOTIDE SEQUENCE [LARGE SCALE GENOMIC DNA]</scope>
    <source>
        <strain evidence="2 3">1-3-3-3</strain>
    </source>
</reference>
<feature type="signal peptide" evidence="1">
    <location>
        <begin position="1"/>
        <end position="25"/>
    </location>
</feature>
<proteinExistence type="predicted"/>
<organism evidence="2 3">
    <name type="scientific">Hymenobacter persicinus</name>
    <dbReference type="NCBI Taxonomy" id="2025506"/>
    <lineage>
        <taxon>Bacteria</taxon>
        <taxon>Pseudomonadati</taxon>
        <taxon>Bacteroidota</taxon>
        <taxon>Cytophagia</taxon>
        <taxon>Cytophagales</taxon>
        <taxon>Hymenobacteraceae</taxon>
        <taxon>Hymenobacter</taxon>
    </lineage>
</organism>
<dbReference type="OrthoDB" id="7443339at2"/>
<gene>
    <name evidence="2" type="ORF">EWM57_15365</name>
</gene>
<accession>A0A4V1ZAH2</accession>
<dbReference type="Proteomes" id="UP000294155">
    <property type="component" value="Unassembled WGS sequence"/>
</dbReference>
<comment type="caution">
    <text evidence="2">The sequence shown here is derived from an EMBL/GenBank/DDBJ whole genome shotgun (WGS) entry which is preliminary data.</text>
</comment>
<evidence type="ECO:0000313" key="2">
    <source>
        <dbReference type="EMBL" id="RYU78104.1"/>
    </source>
</evidence>
<feature type="chain" id="PRO_5020880242" evidence="1">
    <location>
        <begin position="26"/>
        <end position="318"/>
    </location>
</feature>
<evidence type="ECO:0000256" key="1">
    <source>
        <dbReference type="SAM" id="SignalP"/>
    </source>
</evidence>
<sequence>MLPHPLFRQLLLFTLLLAGPAGAWAQAKGKTAPTIILFVGNSFFHGKYPPVLRYNTDSVRNELVRTPEPARAPGWGGTPGIFKKLTDQAGLAYEVHLEAINGQSLQYHYDNALAVIQQPRWDVVVLQEHSTWPLPVRRTGKPELFREYAVRLEQAVHAANPAARVFLYQTWPRADLHYPPEVPYSGLPIDSMTRDLHAAYYGVLGLDSRLAGVVPVGDAWLRAVQTGVAVRNPYAPEGGKLDLWGEDHYHPSTWGAYLNACVLFAELTGRNPQMLGGREQAAAELGIAPADAVRLQRIAQEQVSRARHVPHKAPAAGK</sequence>
<name>A0A4V1ZAH2_9BACT</name>
<dbReference type="InterPro" id="IPR036514">
    <property type="entry name" value="SGNH_hydro_sf"/>
</dbReference>
<dbReference type="EMBL" id="SEWE01000035">
    <property type="protein sequence ID" value="RYU78104.1"/>
    <property type="molecule type" value="Genomic_DNA"/>
</dbReference>
<evidence type="ECO:0000313" key="3">
    <source>
        <dbReference type="Proteomes" id="UP000294155"/>
    </source>
</evidence>
<dbReference type="SUPFAM" id="SSF52266">
    <property type="entry name" value="SGNH hydrolase"/>
    <property type="match status" value="1"/>
</dbReference>
<protein>
    <submittedName>
        <fullName evidence="2">PEP-CTERM sorting domain-containing protein</fullName>
    </submittedName>
</protein>
<dbReference type="GO" id="GO:0016788">
    <property type="term" value="F:hydrolase activity, acting on ester bonds"/>
    <property type="evidence" value="ECO:0007669"/>
    <property type="project" value="UniProtKB-ARBA"/>
</dbReference>
<keyword evidence="1" id="KW-0732">Signal</keyword>
<dbReference type="AlphaFoldDB" id="A0A4V1ZAH2"/>